<evidence type="ECO:0000313" key="3">
    <source>
        <dbReference type="Proteomes" id="UP001303701"/>
    </source>
</evidence>
<dbReference type="Proteomes" id="UP001303701">
    <property type="component" value="Chromosome"/>
</dbReference>
<dbReference type="RefSeq" id="WP_311067344.1">
    <property type="nucleotide sequence ID" value="NZ_CP134501.1"/>
</dbReference>
<dbReference type="GeneID" id="301126290"/>
<dbReference type="InterPro" id="IPR036365">
    <property type="entry name" value="PGBD-like_sf"/>
</dbReference>
<dbReference type="SUPFAM" id="SSF47090">
    <property type="entry name" value="PGBD-like"/>
    <property type="match status" value="1"/>
</dbReference>
<proteinExistence type="predicted"/>
<evidence type="ECO:0000259" key="1">
    <source>
        <dbReference type="Pfam" id="PF01471"/>
    </source>
</evidence>
<reference evidence="2 3" key="1">
    <citation type="submission" date="2023-09" db="EMBL/GenBank/DDBJ databases">
        <title>Different Types of Thermotolerant Ring-Cleaving Dioxygenases derived from Aeribacillus composti HB-1 applied for multiple aromatic hydrocarbons removal.</title>
        <authorList>
            <person name="Cao L."/>
            <person name="Li M."/>
            <person name="Ma T."/>
        </authorList>
    </citation>
    <scope>NUCLEOTIDE SEQUENCE [LARGE SCALE GENOMIC DNA]</scope>
    <source>
        <strain evidence="2 3">HB-1</strain>
    </source>
</reference>
<protein>
    <submittedName>
        <fullName evidence="2">Peptidoglycan-binding domain-containing protein</fullName>
    </submittedName>
</protein>
<dbReference type="InterPro" id="IPR036366">
    <property type="entry name" value="PGBDSf"/>
</dbReference>
<gene>
    <name evidence="2" type="ORF">RI196_09920</name>
</gene>
<organism evidence="2 3">
    <name type="scientific">Aeribacillus composti</name>
    <dbReference type="NCBI Taxonomy" id="1868734"/>
    <lineage>
        <taxon>Bacteria</taxon>
        <taxon>Bacillati</taxon>
        <taxon>Bacillota</taxon>
        <taxon>Bacilli</taxon>
        <taxon>Bacillales</taxon>
        <taxon>Bacillaceae</taxon>
        <taxon>Aeribacillus</taxon>
    </lineage>
</organism>
<evidence type="ECO:0000313" key="2">
    <source>
        <dbReference type="EMBL" id="WNF34900.1"/>
    </source>
</evidence>
<dbReference type="Pfam" id="PF01471">
    <property type="entry name" value="PG_binding_1"/>
    <property type="match status" value="1"/>
</dbReference>
<accession>A0ABY9WJE1</accession>
<dbReference type="InterPro" id="IPR002477">
    <property type="entry name" value="Peptidoglycan-bd-like"/>
</dbReference>
<dbReference type="Gene3D" id="1.10.101.10">
    <property type="entry name" value="PGBD-like superfamily/PGBD"/>
    <property type="match status" value="1"/>
</dbReference>
<feature type="domain" description="Peptidoglycan binding-like" evidence="1">
    <location>
        <begin position="8"/>
        <end position="45"/>
    </location>
</feature>
<keyword evidence="3" id="KW-1185">Reference proteome</keyword>
<name>A0ABY9WJE1_9BACI</name>
<dbReference type="EMBL" id="CP134501">
    <property type="protein sequence ID" value="WNF34900.1"/>
    <property type="molecule type" value="Genomic_DNA"/>
</dbReference>
<sequence length="46" mass="5029">MIQKALGIKDDGIFGPKTEAAVKAFQKKHGLKQDGIVGPKTWAKMF</sequence>